<dbReference type="InterPro" id="IPR056913">
    <property type="entry name" value="TRAPPC10/Trs130_N"/>
</dbReference>
<accession>F4P1Z0</accession>
<comment type="subcellular location">
    <subcellularLocation>
        <location evidence="1">Golgi apparatus</location>
    </subcellularLocation>
</comment>
<dbReference type="OMA" id="YEIHANP"/>
<keyword evidence="3" id="KW-0333">Golgi apparatus</keyword>
<evidence type="ECO:0000256" key="1">
    <source>
        <dbReference type="ARBA" id="ARBA00004555"/>
    </source>
</evidence>
<dbReference type="Pfam" id="PF12584">
    <property type="entry name" value="TRAPPC10"/>
    <property type="match status" value="1"/>
</dbReference>
<protein>
    <recommendedName>
        <fullName evidence="8">Trafficking protein particle complex subunit 11 domain-containing protein</fullName>
    </recommendedName>
</protein>
<dbReference type="Pfam" id="PF23036">
    <property type="entry name" value="TRAPPC10_1st"/>
    <property type="match status" value="1"/>
</dbReference>
<proteinExistence type="predicted"/>
<evidence type="ECO:0008006" key="8">
    <source>
        <dbReference type="Google" id="ProtNLM"/>
    </source>
</evidence>
<name>F4P1Z0_BATDJ</name>
<keyword evidence="7" id="KW-1185">Reference proteome</keyword>
<dbReference type="OrthoDB" id="10256906at2759"/>
<dbReference type="Proteomes" id="UP000007241">
    <property type="component" value="Unassembled WGS sequence"/>
</dbReference>
<dbReference type="STRING" id="684364.F4P1Z0"/>
<evidence type="ECO:0000256" key="3">
    <source>
        <dbReference type="ARBA" id="ARBA00023034"/>
    </source>
</evidence>
<gene>
    <name evidence="6" type="ORF">BATDEDRAFT_24641</name>
</gene>
<evidence type="ECO:0000313" key="7">
    <source>
        <dbReference type="Proteomes" id="UP000007241"/>
    </source>
</evidence>
<feature type="domain" description="TRAPPC10/Trs130 C-terminal" evidence="4">
    <location>
        <begin position="1093"/>
        <end position="1187"/>
    </location>
</feature>
<dbReference type="GO" id="GO:0006891">
    <property type="term" value="P:intra-Golgi vesicle-mediated transport"/>
    <property type="evidence" value="ECO:0000318"/>
    <property type="project" value="GO_Central"/>
</dbReference>
<feature type="domain" description="TRAPPC10/Trs130 N-terminal" evidence="5">
    <location>
        <begin position="55"/>
        <end position="368"/>
    </location>
</feature>
<dbReference type="PANTHER" id="PTHR13251">
    <property type="entry name" value="EPILEPSY HOLOPROSENCEPHALY CANDIDATE 1/TMEM1"/>
    <property type="match status" value="1"/>
</dbReference>
<dbReference type="GO" id="GO:1990071">
    <property type="term" value="C:TRAPPII protein complex"/>
    <property type="evidence" value="ECO:0000318"/>
    <property type="project" value="GO_Central"/>
</dbReference>
<dbReference type="RefSeq" id="XP_006678505.1">
    <property type="nucleotide sequence ID" value="XM_006678442.1"/>
</dbReference>
<evidence type="ECO:0000259" key="5">
    <source>
        <dbReference type="Pfam" id="PF23036"/>
    </source>
</evidence>
<keyword evidence="2" id="KW-0813">Transport</keyword>
<dbReference type="InParanoid" id="F4P1Z0"/>
<dbReference type="GO" id="GO:0005829">
    <property type="term" value="C:cytosol"/>
    <property type="evidence" value="ECO:0007669"/>
    <property type="project" value="GOC"/>
</dbReference>
<dbReference type="PANTHER" id="PTHR13251:SF3">
    <property type="entry name" value="TRAFFICKING PROTEIN PARTICLE COMPLEX SUBUNIT 10"/>
    <property type="match status" value="1"/>
</dbReference>
<organism evidence="6 7">
    <name type="scientific">Batrachochytrium dendrobatidis (strain JAM81 / FGSC 10211)</name>
    <name type="common">Frog chytrid fungus</name>
    <dbReference type="NCBI Taxonomy" id="684364"/>
    <lineage>
        <taxon>Eukaryota</taxon>
        <taxon>Fungi</taxon>
        <taxon>Fungi incertae sedis</taxon>
        <taxon>Chytridiomycota</taxon>
        <taxon>Chytridiomycota incertae sedis</taxon>
        <taxon>Chytridiomycetes</taxon>
        <taxon>Rhizophydiales</taxon>
        <taxon>Rhizophydiales incertae sedis</taxon>
        <taxon>Batrachochytrium</taxon>
    </lineage>
</organism>
<evidence type="ECO:0000313" key="6">
    <source>
        <dbReference type="EMBL" id="EGF80770.1"/>
    </source>
</evidence>
<dbReference type="GeneID" id="18238550"/>
<reference evidence="6 7" key="1">
    <citation type="submission" date="2009-12" db="EMBL/GenBank/DDBJ databases">
        <title>The draft genome of Batrachochytrium dendrobatidis.</title>
        <authorList>
            <consortium name="US DOE Joint Genome Institute (JGI-PGF)"/>
            <person name="Kuo A."/>
            <person name="Salamov A."/>
            <person name="Schmutz J."/>
            <person name="Lucas S."/>
            <person name="Pitluck S."/>
            <person name="Rosenblum E."/>
            <person name="Stajich J."/>
            <person name="Eisen M."/>
            <person name="Grigoriev I.V."/>
        </authorList>
    </citation>
    <scope>NUCLEOTIDE SEQUENCE [LARGE SCALE GENOMIC DNA]</scope>
    <source>
        <strain evidence="7">JAM81 / FGSC 10211</strain>
    </source>
</reference>
<dbReference type="HOGENOM" id="CLU_001428_1_1_1"/>
<dbReference type="EMBL" id="GL882883">
    <property type="protein sequence ID" value="EGF80770.1"/>
    <property type="molecule type" value="Genomic_DNA"/>
</dbReference>
<sequence length="1240" mass="140417">MESADIGLQNCDFTRTFSSQSSAPAAPNTLQDLDSQPIWPTLKNPILTSEINMNAMILDAEDTSIWSSLANEFNARLPLRHLSWQNPLRSSRNSSSTTHIIPSLNLDVKPYSLDLFPKLAPGGLHQNSLFVHIFLVGCEDMEYYKNNVRSKIQEWLNIVMTKKGQEWMIVYISGGAVKSRSGIFNMVGSNSVFDKIRTDFSLKKDRCIQLKLSNNDAKDSEFWSDLFDRIKESLMSAMIQQISQLEEDTRRFEQQRLMPGWNYCQYFILKESIAFTYELAKFYEEALLHYDELEATFHQTLNEQGAPWFHKFGGVETGDDYIDIFSLDRKPYRDLIIQNQITIFDFREYLFGRQCCLILLLESPADVCQRTKTFAVTFSKTLTDYKVSLPRNFKESWIYSLCMQTVRKCDAVFNVLTMPEAIAQVYESLRAELLQMSKFQLDRIGIRIKMCENPLFVDSLALTDSTQATSAETCFISNPELLLAISSIENFGNLYQHITNLAVQGFTASGRFRSALALQSDLAFWYFFRKNYEQASEIWEIMAFKHSERGWHFIEIVIIERLAKCYRELVECCLYLVAHSSLTDQQHANDYVDDLVSAAASMKDVLSHPGLELFKVLILSSSSELDDDGAVSVEISIDSVLSKEFHFSLISLTLVAGDGKEMTCIGQDIMLQSGKNIVHVVCKKSAIPGVYSPSVMSMESGKLHFHHDLSHKDRQKSIRINETSQSLTMNATLPRKIVQGEPETILSFEIRTGANILNDARLTISALSNIGLTIDGAVVYHIVSFPDAAEREVSMGIEDGKLCLPDVKEYEQITFQLPFKLIQDSRSVEHKLKMLLSCTSFSQRKLFSSVVRVALVHDFIINESLLFESYDTIVQFGLKCKDGSPLRIVSFDTTCADGAAFESLCLFHEQTVFPGALVNLLYRLSPQKEAVMASNDTNRTLELKIGFIPLLEDCSTATNFYIKELESFVMARIKHILQKQDLSKYTTFITEYARKHLISQISLVEYAAFQVVDFSPLDIIDFEAMIVGRDANLQAKLKSMIRILWDDVKLASMDRVRKESNPQPSFLTYISRHMTPHLVLQVSLIPTVLTTLEPNTMNRNRAAVKDTVIGDMLPCTFTVMPTTWNIPVNTVEAEYEIHVDFSIFSMSGKRRQRITIEKGKPSVYQVVLCPLHVGQVLLPDASVNVLSGPDSESIDQYTAVINISAGSQIAILPLRQSAKIFLELECGDTSTLFPSPKSMR</sequence>
<dbReference type="InterPro" id="IPR045126">
    <property type="entry name" value="TRAPPC10/Trs130"/>
</dbReference>
<dbReference type="GO" id="GO:0034498">
    <property type="term" value="P:early endosome to Golgi transport"/>
    <property type="evidence" value="ECO:0000318"/>
    <property type="project" value="GO_Central"/>
</dbReference>
<dbReference type="InterPro" id="IPR022233">
    <property type="entry name" value="TRAPPC10/Trs130_C"/>
</dbReference>
<evidence type="ECO:0000259" key="4">
    <source>
        <dbReference type="Pfam" id="PF12584"/>
    </source>
</evidence>
<dbReference type="AlphaFoldDB" id="F4P1Z0"/>
<evidence type="ECO:0000256" key="2">
    <source>
        <dbReference type="ARBA" id="ARBA00022448"/>
    </source>
</evidence>